<name>A0A3S4Z4E7_9ACTO</name>
<dbReference type="Proteomes" id="UP000269542">
    <property type="component" value="Chromosome"/>
</dbReference>
<reference evidence="3 4" key="1">
    <citation type="submission" date="2018-12" db="EMBL/GenBank/DDBJ databases">
        <authorList>
            <consortium name="Pathogen Informatics"/>
        </authorList>
    </citation>
    <scope>NUCLEOTIDE SEQUENCE [LARGE SCALE GENOMIC DNA]</scope>
    <source>
        <strain evidence="3 4">NCTC13354</strain>
    </source>
</reference>
<dbReference type="Gene3D" id="3.30.1330.100">
    <property type="entry name" value="CofE-like"/>
    <property type="match status" value="1"/>
</dbReference>
<keyword evidence="4" id="KW-1185">Reference proteome</keyword>
<feature type="compositionally biased region" description="Polar residues" evidence="1">
    <location>
        <begin position="8"/>
        <end position="25"/>
    </location>
</feature>
<dbReference type="KEGG" id="tbw:NCTC13354_00400"/>
<accession>A0A3S4Z4E7</accession>
<proteinExistence type="predicted"/>
<dbReference type="InterPro" id="IPR002847">
    <property type="entry name" value="F420-0_gamma-glut_ligase-dom"/>
</dbReference>
<evidence type="ECO:0000313" key="3">
    <source>
        <dbReference type="EMBL" id="VEI12711.1"/>
    </source>
</evidence>
<organism evidence="3 4">
    <name type="scientific">Trueperella bialowiezensis</name>
    <dbReference type="NCBI Taxonomy" id="312285"/>
    <lineage>
        <taxon>Bacteria</taxon>
        <taxon>Bacillati</taxon>
        <taxon>Actinomycetota</taxon>
        <taxon>Actinomycetes</taxon>
        <taxon>Actinomycetales</taxon>
        <taxon>Actinomycetaceae</taxon>
        <taxon>Trueperella</taxon>
    </lineage>
</organism>
<dbReference type="GO" id="GO:0052618">
    <property type="term" value="F:coenzyme F420-0:L-glutamate ligase activity"/>
    <property type="evidence" value="ECO:0007669"/>
    <property type="project" value="TreeGrafter"/>
</dbReference>
<dbReference type="SUPFAM" id="SSF144010">
    <property type="entry name" value="CofE-like"/>
    <property type="match status" value="1"/>
</dbReference>
<evidence type="ECO:0000256" key="1">
    <source>
        <dbReference type="SAM" id="MobiDB-lite"/>
    </source>
</evidence>
<gene>
    <name evidence="3" type="ORF">NCTC13354_00400</name>
</gene>
<feature type="domain" description="Coenzyme F420:L-glutamate ligase-like" evidence="2">
    <location>
        <begin position="100"/>
        <end position="208"/>
    </location>
</feature>
<evidence type="ECO:0000313" key="4">
    <source>
        <dbReference type="Proteomes" id="UP000269542"/>
    </source>
</evidence>
<dbReference type="Pfam" id="PF01996">
    <property type="entry name" value="F420_ligase"/>
    <property type="match status" value="1"/>
</dbReference>
<dbReference type="EMBL" id="LR134476">
    <property type="protein sequence ID" value="VEI12711.1"/>
    <property type="molecule type" value="Genomic_DNA"/>
</dbReference>
<dbReference type="AlphaFoldDB" id="A0A3S4Z4E7"/>
<dbReference type="PANTHER" id="PTHR47917:SF1">
    <property type="entry name" value="COENZYME F420:L-GLUTAMATE LIGASE"/>
    <property type="match status" value="1"/>
</dbReference>
<evidence type="ECO:0000259" key="2">
    <source>
        <dbReference type="Pfam" id="PF01996"/>
    </source>
</evidence>
<sequence length="221" mass="22672">MSGGYTDPMSSEPANQTPPVSPTTRVQAVAVPGIPTVTSGDDLAAVISPHLNVLQWPDGYVGLRGDDVVVIAGKILAKSQGRWHREGNEPDGFRTRTGIPAKLGLKEPAEPDSAAAQIRRGLAARFGGRPGVIITGSGGNGQCGVDTLRGAGKQSGTAEQRGVVDVALGSAGLDLVHRSGMAVADAIAALAGVVAMSQPDCPVVVVRGIPDVMTWEDQPER</sequence>
<dbReference type="PANTHER" id="PTHR47917">
    <property type="match status" value="1"/>
</dbReference>
<feature type="region of interest" description="Disordered" evidence="1">
    <location>
        <begin position="1"/>
        <end position="25"/>
    </location>
</feature>
<keyword evidence="3" id="KW-0436">Ligase</keyword>
<protein>
    <submittedName>
        <fullName evidence="3">F420-0--gamma-glutamyl ligase</fullName>
    </submittedName>
</protein>